<dbReference type="PIRSF" id="PIRSF000654">
    <property type="entry name" value="Integrin-linked_kinase"/>
    <property type="match status" value="1"/>
</dbReference>
<dbReference type="EMBL" id="MU167313">
    <property type="protein sequence ID" value="KAG0143662.1"/>
    <property type="molecule type" value="Genomic_DNA"/>
</dbReference>
<proteinExistence type="predicted"/>
<dbReference type="Proteomes" id="UP000886653">
    <property type="component" value="Unassembled WGS sequence"/>
</dbReference>
<dbReference type="PROSITE" id="PS50011">
    <property type="entry name" value="PROTEIN_KINASE_DOM"/>
    <property type="match status" value="1"/>
</dbReference>
<evidence type="ECO:0000256" key="2">
    <source>
        <dbReference type="ARBA" id="ARBA00022840"/>
    </source>
</evidence>
<dbReference type="SMART" id="SM00220">
    <property type="entry name" value="S_TKc"/>
    <property type="match status" value="1"/>
</dbReference>
<name>A0A9P6T8Z9_9BASI</name>
<feature type="domain" description="Protein kinase" evidence="3">
    <location>
        <begin position="1"/>
        <end position="244"/>
    </location>
</feature>
<evidence type="ECO:0000313" key="4">
    <source>
        <dbReference type="EMBL" id="KAG0143662.1"/>
    </source>
</evidence>
<organism evidence="4 5">
    <name type="scientific">Cronartium quercuum f. sp. fusiforme G11</name>
    <dbReference type="NCBI Taxonomy" id="708437"/>
    <lineage>
        <taxon>Eukaryota</taxon>
        <taxon>Fungi</taxon>
        <taxon>Dikarya</taxon>
        <taxon>Basidiomycota</taxon>
        <taxon>Pucciniomycotina</taxon>
        <taxon>Pucciniomycetes</taxon>
        <taxon>Pucciniales</taxon>
        <taxon>Coleosporiaceae</taxon>
        <taxon>Cronartium</taxon>
    </lineage>
</organism>
<keyword evidence="1" id="KW-0547">Nucleotide-binding</keyword>
<dbReference type="InterPro" id="IPR008271">
    <property type="entry name" value="Ser/Thr_kinase_AS"/>
</dbReference>
<dbReference type="PANTHER" id="PTHR24346:SF110">
    <property type="entry name" value="NON-SPECIFIC SERINE_THREONINE PROTEIN KINASE"/>
    <property type="match status" value="1"/>
</dbReference>
<gene>
    <name evidence="4" type="ORF">CROQUDRAFT_48471</name>
</gene>
<dbReference type="GO" id="GO:0005524">
    <property type="term" value="F:ATP binding"/>
    <property type="evidence" value="ECO:0007669"/>
    <property type="project" value="UniProtKB-KW"/>
</dbReference>
<dbReference type="Pfam" id="PF00069">
    <property type="entry name" value="Pkinase"/>
    <property type="match status" value="1"/>
</dbReference>
<evidence type="ECO:0000259" key="3">
    <source>
        <dbReference type="PROSITE" id="PS50011"/>
    </source>
</evidence>
<evidence type="ECO:0000313" key="5">
    <source>
        <dbReference type="Proteomes" id="UP000886653"/>
    </source>
</evidence>
<dbReference type="GO" id="GO:0005737">
    <property type="term" value="C:cytoplasm"/>
    <property type="evidence" value="ECO:0007669"/>
    <property type="project" value="TreeGrafter"/>
</dbReference>
<dbReference type="AlphaFoldDB" id="A0A9P6T8Z9"/>
<dbReference type="GO" id="GO:0004674">
    <property type="term" value="F:protein serine/threonine kinase activity"/>
    <property type="evidence" value="ECO:0007669"/>
    <property type="project" value="TreeGrafter"/>
</dbReference>
<protein>
    <recommendedName>
        <fullName evidence="3">Protein kinase domain-containing protein</fullName>
    </recommendedName>
</protein>
<evidence type="ECO:0000256" key="1">
    <source>
        <dbReference type="ARBA" id="ARBA00022741"/>
    </source>
</evidence>
<accession>A0A9P6T8Z9</accession>
<keyword evidence="5" id="KW-1185">Reference proteome</keyword>
<dbReference type="PANTHER" id="PTHR24346">
    <property type="entry name" value="MAP/MICROTUBULE AFFINITY-REGULATING KINASE"/>
    <property type="match status" value="1"/>
</dbReference>
<dbReference type="GO" id="GO:0035556">
    <property type="term" value="P:intracellular signal transduction"/>
    <property type="evidence" value="ECO:0007669"/>
    <property type="project" value="TreeGrafter"/>
</dbReference>
<dbReference type="SUPFAM" id="SSF56112">
    <property type="entry name" value="Protein kinase-like (PK-like)"/>
    <property type="match status" value="1"/>
</dbReference>
<dbReference type="InterPro" id="IPR000719">
    <property type="entry name" value="Prot_kinase_dom"/>
</dbReference>
<keyword evidence="2" id="KW-0067">ATP-binding</keyword>
<dbReference type="OrthoDB" id="289250at2759"/>
<reference evidence="4" key="1">
    <citation type="submission" date="2013-11" db="EMBL/GenBank/DDBJ databases">
        <title>Genome sequence of the fusiform rust pathogen reveals effectors for host alternation and coevolution with pine.</title>
        <authorList>
            <consortium name="DOE Joint Genome Institute"/>
            <person name="Smith K."/>
            <person name="Pendleton A."/>
            <person name="Kubisiak T."/>
            <person name="Anderson C."/>
            <person name="Salamov A."/>
            <person name="Aerts A."/>
            <person name="Riley R."/>
            <person name="Clum A."/>
            <person name="Lindquist E."/>
            <person name="Ence D."/>
            <person name="Campbell M."/>
            <person name="Kronenberg Z."/>
            <person name="Feau N."/>
            <person name="Dhillon B."/>
            <person name="Hamelin R."/>
            <person name="Burleigh J."/>
            <person name="Smith J."/>
            <person name="Yandell M."/>
            <person name="Nelson C."/>
            <person name="Grigoriev I."/>
            <person name="Davis J."/>
        </authorList>
    </citation>
    <scope>NUCLEOTIDE SEQUENCE</scope>
    <source>
        <strain evidence="4">G11</strain>
    </source>
</reference>
<comment type="caution">
    <text evidence="4">The sequence shown here is derived from an EMBL/GenBank/DDBJ whole genome shotgun (WGS) entry which is preliminary data.</text>
</comment>
<dbReference type="PROSITE" id="PS00108">
    <property type="entry name" value="PROTEIN_KINASE_ST"/>
    <property type="match status" value="1"/>
</dbReference>
<dbReference type="InterPro" id="IPR011009">
    <property type="entry name" value="Kinase-like_dom_sf"/>
</dbReference>
<dbReference type="Gene3D" id="1.10.510.10">
    <property type="entry name" value="Transferase(Phosphotransferase) domain 1"/>
    <property type="match status" value="1"/>
</dbReference>
<sequence>MIVNSAVDANERMKSSVGREIGVLQHIRHPLLVGLLSAFETTDTTHTVIVLEHVQGGELFDLVSKCHSLFTDEFLRRAIDELQNAVGWMHKLGLVHRDLKLENILLTTPLFINSSTELPPKTEPMIKITDFGLSRFIDFSSPLLTTRCGSEEYAAPELILGKQYDGRRTDVWALGVVIYALIIGKLPFEGDSRRKMLVKIAKGVYDWPMKSTQKDLKEVVEKMLVREPDSRIKLEDISLNQVWDLEAVGKRPVEGSDAARFLAGEILPPTPDS</sequence>
<dbReference type="FunFam" id="1.10.510.10:FF:000571">
    <property type="entry name" value="Maternal embryonic leucine zipper kinase"/>
    <property type="match status" value="1"/>
</dbReference>